<dbReference type="PANTHER" id="PTHR43630">
    <property type="entry name" value="POLY-BETA-1,6-N-ACETYL-D-GLUCOSAMINE SYNTHASE"/>
    <property type="match status" value="1"/>
</dbReference>
<dbReference type="InterPro" id="IPR029044">
    <property type="entry name" value="Nucleotide-diphossugar_trans"/>
</dbReference>
<organism evidence="2 3">
    <name type="scientific">Anaerovibrio slackiae</name>
    <dbReference type="NCBI Taxonomy" id="2652309"/>
    <lineage>
        <taxon>Bacteria</taxon>
        <taxon>Bacillati</taxon>
        <taxon>Bacillota</taxon>
        <taxon>Negativicutes</taxon>
        <taxon>Selenomonadales</taxon>
        <taxon>Selenomonadaceae</taxon>
        <taxon>Anaerovibrio</taxon>
    </lineage>
</organism>
<dbReference type="CDD" id="cd02511">
    <property type="entry name" value="Beta4Glucosyltransferase"/>
    <property type="match status" value="1"/>
</dbReference>
<dbReference type="Pfam" id="PF00535">
    <property type="entry name" value="Glycos_transf_2"/>
    <property type="match status" value="1"/>
</dbReference>
<dbReference type="Proteomes" id="UP000433181">
    <property type="component" value="Unassembled WGS sequence"/>
</dbReference>
<gene>
    <name evidence="2" type="ORF">FYJ84_08710</name>
</gene>
<dbReference type="GO" id="GO:0016740">
    <property type="term" value="F:transferase activity"/>
    <property type="evidence" value="ECO:0007669"/>
    <property type="project" value="UniProtKB-KW"/>
</dbReference>
<dbReference type="AlphaFoldDB" id="A0A6I2UC22"/>
<name>A0A6I2UC22_9FIRM</name>
<evidence type="ECO:0000313" key="3">
    <source>
        <dbReference type="Proteomes" id="UP000433181"/>
    </source>
</evidence>
<evidence type="ECO:0000259" key="1">
    <source>
        <dbReference type="Pfam" id="PF00535"/>
    </source>
</evidence>
<proteinExistence type="predicted"/>
<dbReference type="InterPro" id="IPR001173">
    <property type="entry name" value="Glyco_trans_2-like"/>
</dbReference>
<sequence>MATLAVVILTKNEEKNIEACIKSASFADDILVVDSGSEDRTEIIAKAAGARFILHPMGEDGFAGQRNFALQQIDTDWVFYLDADERITSEAADSIKKAIASGISCVYNIKRYQIVFGQKMRYGGHGPDMSLRLYPREAVHWQGIVHEQAKFGDLEVRLLDGILEHYTYTEWNAYYIKFNLYTNMMAEKMYNSGKRASFRDIILHPVFAFIRFYFLQQGFREGKLGFIFAVNHMFYTMVKYLKLMYMDTSEKE</sequence>
<dbReference type="SUPFAM" id="SSF53448">
    <property type="entry name" value="Nucleotide-diphospho-sugar transferases"/>
    <property type="match status" value="1"/>
</dbReference>
<dbReference type="GeneID" id="96778997"/>
<comment type="caution">
    <text evidence="2">The sequence shown here is derived from an EMBL/GenBank/DDBJ whole genome shotgun (WGS) entry which is preliminary data.</text>
</comment>
<dbReference type="RefSeq" id="WP_154407232.1">
    <property type="nucleotide sequence ID" value="NZ_VUNR01000016.1"/>
</dbReference>
<evidence type="ECO:0000313" key="2">
    <source>
        <dbReference type="EMBL" id="MSU09063.1"/>
    </source>
</evidence>
<reference evidence="2 3" key="1">
    <citation type="submission" date="2019-08" db="EMBL/GenBank/DDBJ databases">
        <title>In-depth cultivation of the pig gut microbiome towards novel bacterial diversity and tailored functional studies.</title>
        <authorList>
            <person name="Wylensek D."/>
            <person name="Hitch T.C.A."/>
            <person name="Clavel T."/>
        </authorList>
    </citation>
    <scope>NUCLEOTIDE SEQUENCE [LARGE SCALE GENOMIC DNA]</scope>
    <source>
        <strain evidence="2 3">WCA-693-APC-5D-A</strain>
    </source>
</reference>
<feature type="domain" description="Glycosyltransferase 2-like" evidence="1">
    <location>
        <begin position="6"/>
        <end position="121"/>
    </location>
</feature>
<dbReference type="EMBL" id="VUNR01000016">
    <property type="protein sequence ID" value="MSU09063.1"/>
    <property type="molecule type" value="Genomic_DNA"/>
</dbReference>
<protein>
    <submittedName>
        <fullName evidence="2">Glycosyltransferase family 2 protein</fullName>
    </submittedName>
</protein>
<dbReference type="Gene3D" id="3.90.550.10">
    <property type="entry name" value="Spore Coat Polysaccharide Biosynthesis Protein SpsA, Chain A"/>
    <property type="match status" value="1"/>
</dbReference>
<keyword evidence="3" id="KW-1185">Reference proteome</keyword>
<accession>A0A6I2UC22</accession>
<dbReference type="PANTHER" id="PTHR43630:SF2">
    <property type="entry name" value="GLYCOSYLTRANSFERASE"/>
    <property type="match status" value="1"/>
</dbReference>
<keyword evidence="2" id="KW-0808">Transferase</keyword>